<sequence length="92" mass="10540">MKSNRYKGNRRLSRWVEEIAATERVAFIRFADGQASGLGLRLLEGYAHLLYVVALEPAQGWYAVHATPECWTELPAILRSLPRPPVEIRYSR</sequence>
<dbReference type="AlphaFoldDB" id="A0A845LM89"/>
<dbReference type="OrthoDB" id="2082932at2"/>
<dbReference type="Proteomes" id="UP000471031">
    <property type="component" value="Unassembled WGS sequence"/>
</dbReference>
<name>A0A845LM89_HELGE</name>
<organism evidence="1 2">
    <name type="scientific">Heliomicrobium gestii</name>
    <name type="common">Heliobacterium gestii</name>
    <dbReference type="NCBI Taxonomy" id="2699"/>
    <lineage>
        <taxon>Bacteria</taxon>
        <taxon>Bacillati</taxon>
        <taxon>Bacillota</taxon>
        <taxon>Clostridia</taxon>
        <taxon>Eubacteriales</taxon>
        <taxon>Heliobacteriaceae</taxon>
        <taxon>Heliomicrobium</taxon>
    </lineage>
</organism>
<dbReference type="RefSeq" id="WP_161262570.1">
    <property type="nucleotide sequence ID" value="NZ_JAFBDC010000011.1"/>
</dbReference>
<gene>
    <name evidence="1" type="ORF">GTO89_13235</name>
</gene>
<reference evidence="1 2" key="1">
    <citation type="submission" date="2020-01" db="EMBL/GenBank/DDBJ databases">
        <title>Whole genome sequence of Heliobacterium gestii DSM 11169.</title>
        <authorList>
            <person name="Kyndt J.A."/>
            <person name="Meyer T.E."/>
        </authorList>
    </citation>
    <scope>NUCLEOTIDE SEQUENCE [LARGE SCALE GENOMIC DNA]</scope>
    <source>
        <strain evidence="1 2">DSM 11169</strain>
    </source>
</reference>
<evidence type="ECO:0000313" key="2">
    <source>
        <dbReference type="Proteomes" id="UP000471031"/>
    </source>
</evidence>
<evidence type="ECO:0000313" key="1">
    <source>
        <dbReference type="EMBL" id="MZP43996.1"/>
    </source>
</evidence>
<proteinExistence type="predicted"/>
<dbReference type="EMBL" id="WXEX01000012">
    <property type="protein sequence ID" value="MZP43996.1"/>
    <property type="molecule type" value="Genomic_DNA"/>
</dbReference>
<protein>
    <submittedName>
        <fullName evidence="1">Uncharacterized protein</fullName>
    </submittedName>
</protein>
<comment type="caution">
    <text evidence="1">The sequence shown here is derived from an EMBL/GenBank/DDBJ whole genome shotgun (WGS) entry which is preliminary data.</text>
</comment>
<keyword evidence="2" id="KW-1185">Reference proteome</keyword>
<accession>A0A845LM89</accession>